<name>A0AAW4KZD3_9BACT</name>
<dbReference type="SUPFAM" id="SSF55874">
    <property type="entry name" value="ATPase domain of HSP90 chaperone/DNA topoisomerase II/histidine kinase"/>
    <property type="match status" value="1"/>
</dbReference>
<dbReference type="SMART" id="SM00388">
    <property type="entry name" value="HisKA"/>
    <property type="match status" value="1"/>
</dbReference>
<comment type="catalytic activity">
    <reaction evidence="1">
        <text>ATP + protein L-histidine = ADP + protein N-phospho-L-histidine.</text>
        <dbReference type="EC" id="2.7.13.3"/>
    </reaction>
</comment>
<dbReference type="InterPro" id="IPR005467">
    <property type="entry name" value="His_kinase_dom"/>
</dbReference>
<dbReference type="InterPro" id="IPR036097">
    <property type="entry name" value="HisK_dim/P_sf"/>
</dbReference>
<dbReference type="GO" id="GO:0000155">
    <property type="term" value="F:phosphorelay sensor kinase activity"/>
    <property type="evidence" value="ECO:0007669"/>
    <property type="project" value="InterPro"/>
</dbReference>
<evidence type="ECO:0000256" key="3">
    <source>
        <dbReference type="ARBA" id="ARBA00022553"/>
    </source>
</evidence>
<dbReference type="Pfam" id="PF02518">
    <property type="entry name" value="HATPase_c"/>
    <property type="match status" value="1"/>
</dbReference>
<dbReference type="EC" id="2.7.13.3" evidence="2"/>
<dbReference type="PANTHER" id="PTHR43065:SF42">
    <property type="entry name" value="TWO-COMPONENT SENSOR PPRA"/>
    <property type="match status" value="1"/>
</dbReference>
<gene>
    <name evidence="5" type="ORF">KI809_06805</name>
</gene>
<dbReference type="SMART" id="SM00387">
    <property type="entry name" value="HATPase_c"/>
    <property type="match status" value="1"/>
</dbReference>
<reference evidence="5 6" key="1">
    <citation type="submission" date="2021-05" db="EMBL/GenBank/DDBJ databases">
        <title>The draft genome of Geobacter pelophilus DSM 12255.</title>
        <authorList>
            <person name="Xu Z."/>
            <person name="Masuda Y."/>
            <person name="Itoh H."/>
            <person name="Senoo K."/>
        </authorList>
    </citation>
    <scope>NUCLEOTIDE SEQUENCE [LARGE SCALE GENOMIC DNA]</scope>
    <source>
        <strain evidence="5 6">DSM 12255</strain>
    </source>
</reference>
<proteinExistence type="predicted"/>
<keyword evidence="3" id="KW-0597">Phosphoprotein</keyword>
<protein>
    <recommendedName>
        <fullName evidence="2">histidine kinase</fullName>
        <ecNumber evidence="2">2.7.13.3</ecNumber>
    </recommendedName>
</protein>
<dbReference type="SUPFAM" id="SSF47384">
    <property type="entry name" value="Homodimeric domain of signal transducing histidine kinase"/>
    <property type="match status" value="1"/>
</dbReference>
<dbReference type="PRINTS" id="PR00344">
    <property type="entry name" value="BCTRLSENSOR"/>
</dbReference>
<dbReference type="Gene3D" id="1.10.287.130">
    <property type="match status" value="1"/>
</dbReference>
<dbReference type="InterPro" id="IPR003594">
    <property type="entry name" value="HATPase_dom"/>
</dbReference>
<evidence type="ECO:0000313" key="6">
    <source>
        <dbReference type="Proteomes" id="UP000811899"/>
    </source>
</evidence>
<dbReference type="AlphaFoldDB" id="A0AAW4KZD3"/>
<organism evidence="5 6">
    <name type="scientific">Geoanaerobacter pelophilus</name>
    <dbReference type="NCBI Taxonomy" id="60036"/>
    <lineage>
        <taxon>Bacteria</taxon>
        <taxon>Pseudomonadati</taxon>
        <taxon>Thermodesulfobacteriota</taxon>
        <taxon>Desulfuromonadia</taxon>
        <taxon>Geobacterales</taxon>
        <taxon>Geobacteraceae</taxon>
        <taxon>Geoanaerobacter</taxon>
    </lineage>
</organism>
<keyword evidence="6" id="KW-1185">Reference proteome</keyword>
<dbReference type="RefSeq" id="WP_214170779.1">
    <property type="nucleotide sequence ID" value="NZ_JAHCVJ010000002.1"/>
</dbReference>
<dbReference type="Pfam" id="PF00512">
    <property type="entry name" value="HisKA"/>
    <property type="match status" value="1"/>
</dbReference>
<evidence type="ECO:0000259" key="4">
    <source>
        <dbReference type="PROSITE" id="PS50109"/>
    </source>
</evidence>
<dbReference type="Gene3D" id="3.30.565.10">
    <property type="entry name" value="Histidine kinase-like ATPase, C-terminal domain"/>
    <property type="match status" value="1"/>
</dbReference>
<accession>A0AAW4KZD3</accession>
<sequence>MSDQKCVALTDCGDVSETESYIRQLEKELTQAQKLEEIGMVAGVVAHDLNNILTPIFGYSTILKRDMDKDHPLAKAVGVIEKSAERAALLVGKLLGCSRQLEAVKTPFAVAKTLDAVLDSLNGKAVTLEKRFADVPLVLGDAHQIAMVIRAVIDNALEAIETGGKIAVAVDTVDLDDVFCKHHPPTKPGVHVCIAIVDDGHGMLPEVMARAFEPFFSTKTIELCAGIGLTLAHTITRKHCGCVTLESVPGKGTTAKIYLPAIKD</sequence>
<dbReference type="InterPro" id="IPR036890">
    <property type="entry name" value="HATPase_C_sf"/>
</dbReference>
<dbReference type="EMBL" id="JAHCVJ010000002">
    <property type="protein sequence ID" value="MBT0664008.1"/>
    <property type="molecule type" value="Genomic_DNA"/>
</dbReference>
<dbReference type="Proteomes" id="UP000811899">
    <property type="component" value="Unassembled WGS sequence"/>
</dbReference>
<dbReference type="PROSITE" id="PS50109">
    <property type="entry name" value="HIS_KIN"/>
    <property type="match status" value="1"/>
</dbReference>
<feature type="domain" description="Histidine kinase" evidence="4">
    <location>
        <begin position="44"/>
        <end position="263"/>
    </location>
</feature>
<dbReference type="InterPro" id="IPR003661">
    <property type="entry name" value="HisK_dim/P_dom"/>
</dbReference>
<dbReference type="PANTHER" id="PTHR43065">
    <property type="entry name" value="SENSOR HISTIDINE KINASE"/>
    <property type="match status" value="1"/>
</dbReference>
<evidence type="ECO:0000256" key="1">
    <source>
        <dbReference type="ARBA" id="ARBA00000085"/>
    </source>
</evidence>
<evidence type="ECO:0000256" key="2">
    <source>
        <dbReference type="ARBA" id="ARBA00012438"/>
    </source>
</evidence>
<evidence type="ECO:0000313" key="5">
    <source>
        <dbReference type="EMBL" id="MBT0664008.1"/>
    </source>
</evidence>
<dbReference type="CDD" id="cd00082">
    <property type="entry name" value="HisKA"/>
    <property type="match status" value="1"/>
</dbReference>
<dbReference type="InterPro" id="IPR004358">
    <property type="entry name" value="Sig_transdc_His_kin-like_C"/>
</dbReference>
<comment type="caution">
    <text evidence="5">The sequence shown here is derived from an EMBL/GenBank/DDBJ whole genome shotgun (WGS) entry which is preliminary data.</text>
</comment>